<dbReference type="AlphaFoldDB" id="A0A161LF51"/>
<keyword evidence="4" id="KW-1185">Reference proteome</keyword>
<dbReference type="Proteomes" id="UP000076586">
    <property type="component" value="Unassembled WGS sequence"/>
</dbReference>
<dbReference type="STRING" id="681398.PJIAN_483"/>
<evidence type="ECO:0000256" key="2">
    <source>
        <dbReference type="HAMAP-Rule" id="MF_00048"/>
    </source>
</evidence>
<dbReference type="Gene3D" id="3.40.1350.10">
    <property type="match status" value="1"/>
</dbReference>
<comment type="caution">
    <text evidence="3">The sequence shown here is derived from an EMBL/GenBank/DDBJ whole genome shotgun (WGS) entry which is preliminary data.</text>
</comment>
<reference evidence="4" key="1">
    <citation type="submission" date="2016-04" db="EMBL/GenBank/DDBJ databases">
        <title>Draft genome sequence of Paludibacter jiangxiensis strain NM7.</title>
        <authorList>
            <person name="Qiu Y."/>
            <person name="Matsuura N."/>
            <person name="Ohashi A."/>
            <person name="Tourlousse M.D."/>
            <person name="Sekiguchi Y."/>
        </authorList>
    </citation>
    <scope>NUCLEOTIDE SEQUENCE [LARGE SCALE GENOMIC DNA]</scope>
    <source>
        <strain evidence="4">NM7</strain>
    </source>
</reference>
<dbReference type="HAMAP" id="MF_00048">
    <property type="entry name" value="UPF0102"/>
    <property type="match status" value="1"/>
</dbReference>
<dbReference type="EMBL" id="BDCR01000004">
    <property type="protein sequence ID" value="GAT63545.1"/>
    <property type="molecule type" value="Genomic_DNA"/>
</dbReference>
<sequence length="121" mass="13709">MAQHNELGKEGEEASANYLIKHGYTIRHRNWFAEKLELDIVAEKDGWLVVVEVKSRSTETFEHPADAITAAKIRRIVMATDAYIQQYAIDTPTRFDVIAALPSPNGYRIEHIEDAFIAPVN</sequence>
<comment type="similarity">
    <text evidence="1 2">Belongs to the UPF0102 family.</text>
</comment>
<keyword evidence="3" id="KW-0540">Nuclease</keyword>
<name>A0A161LF51_9BACT</name>
<keyword evidence="3" id="KW-0255">Endonuclease</keyword>
<evidence type="ECO:0000313" key="3">
    <source>
        <dbReference type="EMBL" id="GAT63545.1"/>
    </source>
</evidence>
<dbReference type="GO" id="GO:0003676">
    <property type="term" value="F:nucleic acid binding"/>
    <property type="evidence" value="ECO:0007669"/>
    <property type="project" value="InterPro"/>
</dbReference>
<dbReference type="InterPro" id="IPR003509">
    <property type="entry name" value="UPF0102_YraN-like"/>
</dbReference>
<dbReference type="OrthoDB" id="9802516at2"/>
<dbReference type="GO" id="GO:0004519">
    <property type="term" value="F:endonuclease activity"/>
    <property type="evidence" value="ECO:0007669"/>
    <property type="project" value="UniProtKB-KW"/>
</dbReference>
<dbReference type="InterPro" id="IPR011335">
    <property type="entry name" value="Restrct_endonuc-II-like"/>
</dbReference>
<dbReference type="PANTHER" id="PTHR34039">
    <property type="entry name" value="UPF0102 PROTEIN YRAN"/>
    <property type="match status" value="1"/>
</dbReference>
<gene>
    <name evidence="3" type="ORF">PJIAN_483</name>
</gene>
<protein>
    <recommendedName>
        <fullName evidence="2">UPF0102 protein PJIAN_483</fullName>
    </recommendedName>
</protein>
<dbReference type="InterPro" id="IPR011856">
    <property type="entry name" value="tRNA_endonuc-like_dom_sf"/>
</dbReference>
<keyword evidence="3" id="KW-0378">Hydrolase</keyword>
<evidence type="ECO:0000256" key="1">
    <source>
        <dbReference type="ARBA" id="ARBA00006738"/>
    </source>
</evidence>
<organism evidence="3 4">
    <name type="scientific">Paludibacter jiangxiensis</name>
    <dbReference type="NCBI Taxonomy" id="681398"/>
    <lineage>
        <taxon>Bacteria</taxon>
        <taxon>Pseudomonadati</taxon>
        <taxon>Bacteroidota</taxon>
        <taxon>Bacteroidia</taxon>
        <taxon>Bacteroidales</taxon>
        <taxon>Paludibacteraceae</taxon>
        <taxon>Paludibacter</taxon>
    </lineage>
</organism>
<dbReference type="RefSeq" id="WP_068704875.1">
    <property type="nucleotide sequence ID" value="NZ_BDCR01000004.1"/>
</dbReference>
<proteinExistence type="inferred from homology"/>
<dbReference type="SUPFAM" id="SSF52980">
    <property type="entry name" value="Restriction endonuclease-like"/>
    <property type="match status" value="1"/>
</dbReference>
<dbReference type="CDD" id="cd20736">
    <property type="entry name" value="PoNe_Nuclease"/>
    <property type="match status" value="1"/>
</dbReference>
<evidence type="ECO:0000313" key="4">
    <source>
        <dbReference type="Proteomes" id="UP000076586"/>
    </source>
</evidence>
<dbReference type="PANTHER" id="PTHR34039:SF1">
    <property type="entry name" value="UPF0102 PROTEIN YRAN"/>
    <property type="match status" value="1"/>
</dbReference>
<dbReference type="Pfam" id="PF02021">
    <property type="entry name" value="UPF0102"/>
    <property type="match status" value="1"/>
</dbReference>
<accession>A0A161LF51</accession>
<reference evidence="4" key="2">
    <citation type="journal article" date="2017" name="Genome Announc.">
        <title>Draft genome sequence of Paludibacter jiangxiensis NM7(T), a propionate-producing fermentative bacterium.</title>
        <authorList>
            <person name="Qiu Y.-L."/>
            <person name="Tourlousse D.M."/>
            <person name="Matsuura N."/>
            <person name="Ohashi A."/>
            <person name="Sekiguchi Y."/>
        </authorList>
    </citation>
    <scope>NUCLEOTIDE SEQUENCE [LARGE SCALE GENOMIC DNA]</scope>
    <source>
        <strain evidence="4">NM7</strain>
    </source>
</reference>